<accession>A0A0C3BHF9</accession>
<dbReference type="GO" id="GO:0003735">
    <property type="term" value="F:structural constituent of ribosome"/>
    <property type="evidence" value="ECO:0007669"/>
    <property type="project" value="TreeGrafter"/>
</dbReference>
<protein>
    <recommendedName>
        <fullName evidence="3">54S ribosomal protein L31, mitochondrial</fullName>
    </recommendedName>
</protein>
<dbReference type="PANTHER" id="PTHR28271:SF1">
    <property type="entry name" value="LARGE RIBOSOMAL SUBUNIT PROTEIN ML60"/>
    <property type="match status" value="1"/>
</dbReference>
<dbReference type="InterPro" id="IPR016340">
    <property type="entry name" value="Ribosomal_mL60"/>
</dbReference>
<keyword evidence="2" id="KW-1185">Reference proteome</keyword>
<dbReference type="Pfam" id="PF09784">
    <property type="entry name" value="L31"/>
    <property type="match status" value="1"/>
</dbReference>
<evidence type="ECO:0000313" key="2">
    <source>
        <dbReference type="Proteomes" id="UP000054097"/>
    </source>
</evidence>
<reference evidence="1 2" key="1">
    <citation type="submission" date="2014-04" db="EMBL/GenBank/DDBJ databases">
        <authorList>
            <consortium name="DOE Joint Genome Institute"/>
            <person name="Kuo A."/>
            <person name="Zuccaro A."/>
            <person name="Kohler A."/>
            <person name="Nagy L.G."/>
            <person name="Floudas D."/>
            <person name="Copeland A."/>
            <person name="Barry K.W."/>
            <person name="Cichocki N."/>
            <person name="Veneault-Fourrey C."/>
            <person name="LaButti K."/>
            <person name="Lindquist E.A."/>
            <person name="Lipzen A."/>
            <person name="Lundell T."/>
            <person name="Morin E."/>
            <person name="Murat C."/>
            <person name="Sun H."/>
            <person name="Tunlid A."/>
            <person name="Henrissat B."/>
            <person name="Grigoriev I.V."/>
            <person name="Hibbett D.S."/>
            <person name="Martin F."/>
            <person name="Nordberg H.P."/>
            <person name="Cantor M.N."/>
            <person name="Hua S.X."/>
        </authorList>
    </citation>
    <scope>NUCLEOTIDE SEQUENCE [LARGE SCALE GENOMIC DNA]</scope>
    <source>
        <strain evidence="1 2">MAFF 305830</strain>
    </source>
</reference>
<gene>
    <name evidence="1" type="ORF">M408DRAFT_65747</name>
</gene>
<sequence>MLGPFTGSPLRLSGLLWKVPWRLSASRKRNQRKRLKLVDDVIETVQSSGVQCHALEKALELPKEHEMLPKDKYTVFSRNTRGYRKGIHKVPKFTRITHRVNPPGF</sequence>
<dbReference type="OrthoDB" id="2332379at2759"/>
<name>A0A0C3BHF9_SERVB</name>
<dbReference type="Proteomes" id="UP000054097">
    <property type="component" value="Unassembled WGS sequence"/>
</dbReference>
<dbReference type="GO" id="GO:0005762">
    <property type="term" value="C:mitochondrial large ribosomal subunit"/>
    <property type="evidence" value="ECO:0007669"/>
    <property type="project" value="TreeGrafter"/>
</dbReference>
<reference evidence="2" key="2">
    <citation type="submission" date="2015-01" db="EMBL/GenBank/DDBJ databases">
        <title>Evolutionary Origins and Diversification of the Mycorrhizal Mutualists.</title>
        <authorList>
            <consortium name="DOE Joint Genome Institute"/>
            <consortium name="Mycorrhizal Genomics Consortium"/>
            <person name="Kohler A."/>
            <person name="Kuo A."/>
            <person name="Nagy L.G."/>
            <person name="Floudas D."/>
            <person name="Copeland A."/>
            <person name="Barry K.W."/>
            <person name="Cichocki N."/>
            <person name="Veneault-Fourrey C."/>
            <person name="LaButti K."/>
            <person name="Lindquist E.A."/>
            <person name="Lipzen A."/>
            <person name="Lundell T."/>
            <person name="Morin E."/>
            <person name="Murat C."/>
            <person name="Riley R."/>
            <person name="Ohm R."/>
            <person name="Sun H."/>
            <person name="Tunlid A."/>
            <person name="Henrissat B."/>
            <person name="Grigoriev I.V."/>
            <person name="Hibbett D.S."/>
            <person name="Martin F."/>
        </authorList>
    </citation>
    <scope>NUCLEOTIDE SEQUENCE [LARGE SCALE GENOMIC DNA]</scope>
    <source>
        <strain evidence="2">MAFF 305830</strain>
    </source>
</reference>
<dbReference type="PANTHER" id="PTHR28271">
    <property type="entry name" value="54S RIBOSOMAL PROTEIN L31, MITOCHONDRIAL"/>
    <property type="match status" value="1"/>
</dbReference>
<evidence type="ECO:0000313" key="1">
    <source>
        <dbReference type="EMBL" id="KIM30911.1"/>
    </source>
</evidence>
<dbReference type="EMBL" id="KN824283">
    <property type="protein sequence ID" value="KIM30911.1"/>
    <property type="molecule type" value="Genomic_DNA"/>
</dbReference>
<dbReference type="HOGENOM" id="CLU_141719_0_0_1"/>
<dbReference type="AlphaFoldDB" id="A0A0C3BHF9"/>
<organism evidence="1 2">
    <name type="scientific">Serendipita vermifera MAFF 305830</name>
    <dbReference type="NCBI Taxonomy" id="933852"/>
    <lineage>
        <taxon>Eukaryota</taxon>
        <taxon>Fungi</taxon>
        <taxon>Dikarya</taxon>
        <taxon>Basidiomycota</taxon>
        <taxon>Agaricomycotina</taxon>
        <taxon>Agaricomycetes</taxon>
        <taxon>Sebacinales</taxon>
        <taxon>Serendipitaceae</taxon>
        <taxon>Serendipita</taxon>
    </lineage>
</organism>
<evidence type="ECO:0008006" key="3">
    <source>
        <dbReference type="Google" id="ProtNLM"/>
    </source>
</evidence>
<dbReference type="STRING" id="933852.A0A0C3BHF9"/>
<proteinExistence type="predicted"/>